<evidence type="ECO:0000313" key="2">
    <source>
        <dbReference type="EMBL" id="VEL06792.1"/>
    </source>
</evidence>
<feature type="region of interest" description="Disordered" evidence="1">
    <location>
        <begin position="1"/>
        <end position="74"/>
    </location>
</feature>
<gene>
    <name evidence="2" type="ORF">PXEA_LOCUS232</name>
</gene>
<dbReference type="Proteomes" id="UP000784294">
    <property type="component" value="Unassembled WGS sequence"/>
</dbReference>
<comment type="caution">
    <text evidence="2">The sequence shown here is derived from an EMBL/GenBank/DDBJ whole genome shotgun (WGS) entry which is preliminary data.</text>
</comment>
<organism evidence="2 3">
    <name type="scientific">Protopolystoma xenopodis</name>
    <dbReference type="NCBI Taxonomy" id="117903"/>
    <lineage>
        <taxon>Eukaryota</taxon>
        <taxon>Metazoa</taxon>
        <taxon>Spiralia</taxon>
        <taxon>Lophotrochozoa</taxon>
        <taxon>Platyhelminthes</taxon>
        <taxon>Monogenea</taxon>
        <taxon>Polyopisthocotylea</taxon>
        <taxon>Polystomatidea</taxon>
        <taxon>Polystomatidae</taxon>
        <taxon>Protopolystoma</taxon>
    </lineage>
</organism>
<keyword evidence="3" id="KW-1185">Reference proteome</keyword>
<evidence type="ECO:0000256" key="1">
    <source>
        <dbReference type="SAM" id="MobiDB-lite"/>
    </source>
</evidence>
<dbReference type="AlphaFoldDB" id="A0A448WA08"/>
<feature type="compositionally biased region" description="Low complexity" evidence="1">
    <location>
        <begin position="9"/>
        <end position="38"/>
    </location>
</feature>
<dbReference type="EMBL" id="CAAALY010000404">
    <property type="protein sequence ID" value="VEL06792.1"/>
    <property type="molecule type" value="Genomic_DNA"/>
</dbReference>
<sequence>MYHSDTVEPSSSSYPPSSLLPTRATGISPSSPGAIPPSQTIPQNPNMPFTLDSRPPGYLYQPSDNPSPSSTATVAPATTVYHSPASHTSGLPLYPLGSIQSRRTSTTRQRYSLAGSTSTMSEEDDLIFEDFARLRLMTSGPATATSGPTSTTVSINGPLFHTSTGPGSIDVIHSTPFSQHNSAETDKITRLILPAI</sequence>
<evidence type="ECO:0000313" key="3">
    <source>
        <dbReference type="Proteomes" id="UP000784294"/>
    </source>
</evidence>
<protein>
    <submittedName>
        <fullName evidence="2">Uncharacterized protein</fullName>
    </submittedName>
</protein>
<reference evidence="2" key="1">
    <citation type="submission" date="2018-11" db="EMBL/GenBank/DDBJ databases">
        <authorList>
            <consortium name="Pathogen Informatics"/>
        </authorList>
    </citation>
    <scope>NUCLEOTIDE SEQUENCE</scope>
</reference>
<proteinExistence type="predicted"/>
<name>A0A448WA08_9PLAT</name>
<accession>A0A448WA08</accession>